<dbReference type="EMBL" id="BQNB010009632">
    <property type="protein sequence ID" value="GJS66207.1"/>
    <property type="molecule type" value="Genomic_DNA"/>
</dbReference>
<organism evidence="2 3">
    <name type="scientific">Tanacetum coccineum</name>
    <dbReference type="NCBI Taxonomy" id="301880"/>
    <lineage>
        <taxon>Eukaryota</taxon>
        <taxon>Viridiplantae</taxon>
        <taxon>Streptophyta</taxon>
        <taxon>Embryophyta</taxon>
        <taxon>Tracheophyta</taxon>
        <taxon>Spermatophyta</taxon>
        <taxon>Magnoliopsida</taxon>
        <taxon>eudicotyledons</taxon>
        <taxon>Gunneridae</taxon>
        <taxon>Pentapetalae</taxon>
        <taxon>asterids</taxon>
        <taxon>campanulids</taxon>
        <taxon>Asterales</taxon>
        <taxon>Asteraceae</taxon>
        <taxon>Asteroideae</taxon>
        <taxon>Anthemideae</taxon>
        <taxon>Anthemidinae</taxon>
        <taxon>Tanacetum</taxon>
    </lineage>
</organism>
<evidence type="ECO:0000313" key="2">
    <source>
        <dbReference type="EMBL" id="GJS66207.1"/>
    </source>
</evidence>
<comment type="caution">
    <text evidence="2">The sequence shown here is derived from an EMBL/GenBank/DDBJ whole genome shotgun (WGS) entry which is preliminary data.</text>
</comment>
<gene>
    <name evidence="2" type="ORF">Tco_0680771</name>
</gene>
<name>A0ABQ4XN20_9ASTR</name>
<sequence length="141" mass="15105">MGEPLGAEVDDLMVDLVIDEIVEPIVEVEEQMVAPVVDMEEDLPVLFSDDDDSSDDDYEGPEDDEEVGGQSTTAAEGHSLTLLASGVLVPQSVIEDLYTCMHNLEYGHGLLVKKVITVSDDEVADSITIGEIGPRVSTVEG</sequence>
<accession>A0ABQ4XN20</accession>
<reference evidence="2" key="1">
    <citation type="journal article" date="2022" name="Int. J. Mol. Sci.">
        <title>Draft Genome of Tanacetum Coccineum: Genomic Comparison of Closely Related Tanacetum-Family Plants.</title>
        <authorList>
            <person name="Yamashiro T."/>
            <person name="Shiraishi A."/>
            <person name="Nakayama K."/>
            <person name="Satake H."/>
        </authorList>
    </citation>
    <scope>NUCLEOTIDE SEQUENCE</scope>
</reference>
<evidence type="ECO:0000256" key="1">
    <source>
        <dbReference type="SAM" id="MobiDB-lite"/>
    </source>
</evidence>
<reference evidence="2" key="2">
    <citation type="submission" date="2022-01" db="EMBL/GenBank/DDBJ databases">
        <authorList>
            <person name="Yamashiro T."/>
            <person name="Shiraishi A."/>
            <person name="Satake H."/>
            <person name="Nakayama K."/>
        </authorList>
    </citation>
    <scope>NUCLEOTIDE SEQUENCE</scope>
</reference>
<protein>
    <submittedName>
        <fullName evidence="2">Uncharacterized protein</fullName>
    </submittedName>
</protein>
<feature type="region of interest" description="Disordered" evidence="1">
    <location>
        <begin position="39"/>
        <end position="72"/>
    </location>
</feature>
<feature type="compositionally biased region" description="Acidic residues" evidence="1">
    <location>
        <begin position="39"/>
        <end position="67"/>
    </location>
</feature>
<proteinExistence type="predicted"/>
<evidence type="ECO:0000313" key="3">
    <source>
        <dbReference type="Proteomes" id="UP001151760"/>
    </source>
</evidence>
<dbReference type="Proteomes" id="UP001151760">
    <property type="component" value="Unassembled WGS sequence"/>
</dbReference>
<keyword evidence="3" id="KW-1185">Reference proteome</keyword>